<comment type="caution">
    <text evidence="1">The sequence shown here is derived from an EMBL/GenBank/DDBJ whole genome shotgun (WGS) entry which is preliminary data.</text>
</comment>
<dbReference type="InterPro" id="IPR007344">
    <property type="entry name" value="GrpB/CoaE"/>
</dbReference>
<dbReference type="RefSeq" id="WP_171649377.1">
    <property type="nucleotide sequence ID" value="NZ_WHOA01000248.1"/>
</dbReference>
<dbReference type="SUPFAM" id="SSF81301">
    <property type="entry name" value="Nucleotidyltransferase"/>
    <property type="match status" value="1"/>
</dbReference>
<dbReference type="Gene3D" id="3.30.460.10">
    <property type="entry name" value="Beta Polymerase, domain 2"/>
    <property type="match status" value="1"/>
</dbReference>
<dbReference type="EMBL" id="WHOA01000248">
    <property type="protein sequence ID" value="NOU76840.1"/>
    <property type="molecule type" value="Genomic_DNA"/>
</dbReference>
<protein>
    <submittedName>
        <fullName evidence="1">Uncharacterized protein</fullName>
    </submittedName>
</protein>
<sequence length="37" mass="3784">MMGIGSTSIVGLPSKPILDIAVGVNHLGEADSFIEKS</sequence>
<evidence type="ECO:0000313" key="1">
    <source>
        <dbReference type="EMBL" id="NOU76840.1"/>
    </source>
</evidence>
<dbReference type="InterPro" id="IPR043519">
    <property type="entry name" value="NT_sf"/>
</dbReference>
<dbReference type="Proteomes" id="UP000616779">
    <property type="component" value="Unassembled WGS sequence"/>
</dbReference>
<gene>
    <name evidence="1" type="ORF">GC098_36695</name>
</gene>
<reference evidence="1 2" key="1">
    <citation type="submission" date="2019-10" db="EMBL/GenBank/DDBJ databases">
        <title>Description of Paenibacillus terrestris sp. nov.</title>
        <authorList>
            <person name="Carlier A."/>
            <person name="Qi S."/>
        </authorList>
    </citation>
    <scope>NUCLEOTIDE SEQUENCE [LARGE SCALE GENOMIC DNA]</scope>
    <source>
        <strain evidence="1 2">LMG 31458</strain>
    </source>
</reference>
<dbReference type="Pfam" id="PF04229">
    <property type="entry name" value="GrpB"/>
    <property type="match status" value="1"/>
</dbReference>
<keyword evidence="2" id="KW-1185">Reference proteome</keyword>
<organism evidence="1 2">
    <name type="scientific">Paenibacillus phytorum</name>
    <dbReference type="NCBI Taxonomy" id="2654977"/>
    <lineage>
        <taxon>Bacteria</taxon>
        <taxon>Bacillati</taxon>
        <taxon>Bacillota</taxon>
        <taxon>Bacilli</taxon>
        <taxon>Bacillales</taxon>
        <taxon>Paenibacillaceae</taxon>
        <taxon>Paenibacillus</taxon>
    </lineage>
</organism>
<evidence type="ECO:0000313" key="2">
    <source>
        <dbReference type="Proteomes" id="UP000616779"/>
    </source>
</evidence>
<accession>A0ABX1Y7C8</accession>
<proteinExistence type="predicted"/>
<name>A0ABX1Y7C8_9BACL</name>